<dbReference type="Proteomes" id="UP001176961">
    <property type="component" value="Unassembled WGS sequence"/>
</dbReference>
<evidence type="ECO:0000313" key="3">
    <source>
        <dbReference type="Proteomes" id="UP001176961"/>
    </source>
</evidence>
<protein>
    <submittedName>
        <fullName evidence="2">Uncharacterized protein</fullName>
    </submittedName>
</protein>
<comment type="caution">
    <text evidence="2">The sequence shown here is derived from an EMBL/GenBank/DDBJ whole genome shotgun (WGS) entry which is preliminary data.</text>
</comment>
<sequence length="63" mass="7580">MNFLFFFFFLGAFLGLTSASDWTAEEKQRFERCMKKCLANKVFAKHKQICEKRCMCFVFHQCH</sequence>
<evidence type="ECO:0000256" key="1">
    <source>
        <dbReference type="SAM" id="SignalP"/>
    </source>
</evidence>
<dbReference type="AlphaFoldDB" id="A0AA36H0T4"/>
<keyword evidence="1" id="KW-0732">Signal</keyword>
<organism evidence="2 3">
    <name type="scientific">Cylicocyclus nassatus</name>
    <name type="common">Nematode worm</name>
    <dbReference type="NCBI Taxonomy" id="53992"/>
    <lineage>
        <taxon>Eukaryota</taxon>
        <taxon>Metazoa</taxon>
        <taxon>Ecdysozoa</taxon>
        <taxon>Nematoda</taxon>
        <taxon>Chromadorea</taxon>
        <taxon>Rhabditida</taxon>
        <taxon>Rhabditina</taxon>
        <taxon>Rhabditomorpha</taxon>
        <taxon>Strongyloidea</taxon>
        <taxon>Strongylidae</taxon>
        <taxon>Cylicocyclus</taxon>
    </lineage>
</organism>
<feature type="chain" id="PRO_5041324471" evidence="1">
    <location>
        <begin position="20"/>
        <end position="63"/>
    </location>
</feature>
<dbReference type="EMBL" id="CATQJL010000305">
    <property type="protein sequence ID" value="CAJ0601832.1"/>
    <property type="molecule type" value="Genomic_DNA"/>
</dbReference>
<reference evidence="2" key="1">
    <citation type="submission" date="2023-07" db="EMBL/GenBank/DDBJ databases">
        <authorList>
            <consortium name="CYATHOMIX"/>
        </authorList>
    </citation>
    <scope>NUCLEOTIDE SEQUENCE</scope>
    <source>
        <strain evidence="2">N/A</strain>
    </source>
</reference>
<keyword evidence="3" id="KW-1185">Reference proteome</keyword>
<accession>A0AA36H0T4</accession>
<feature type="signal peptide" evidence="1">
    <location>
        <begin position="1"/>
        <end position="19"/>
    </location>
</feature>
<name>A0AA36H0T4_CYLNA</name>
<gene>
    <name evidence="2" type="ORF">CYNAS_LOCUS13815</name>
</gene>
<proteinExistence type="predicted"/>
<evidence type="ECO:0000313" key="2">
    <source>
        <dbReference type="EMBL" id="CAJ0601832.1"/>
    </source>
</evidence>